<comment type="caution">
    <text evidence="2">The sequence shown here is derived from an EMBL/GenBank/DDBJ whole genome shotgun (WGS) entry which is preliminary data.</text>
</comment>
<name>A0A972JH65_9FLAO</name>
<evidence type="ECO:0000313" key="3">
    <source>
        <dbReference type="Proteomes" id="UP000712080"/>
    </source>
</evidence>
<dbReference type="EMBL" id="JAAMPU010000107">
    <property type="protein sequence ID" value="NMH28916.1"/>
    <property type="molecule type" value="Genomic_DNA"/>
</dbReference>
<feature type="chain" id="PRO_5038045820" evidence="1">
    <location>
        <begin position="25"/>
        <end position="122"/>
    </location>
</feature>
<evidence type="ECO:0000313" key="2">
    <source>
        <dbReference type="EMBL" id="NMH28916.1"/>
    </source>
</evidence>
<feature type="signal peptide" evidence="1">
    <location>
        <begin position="1"/>
        <end position="24"/>
    </location>
</feature>
<sequence length="122" mass="14417">MKTVKVMLVLFLVLSGFEGFTQNADEKIKFDPETNCKIRYYYYPNLEAYFDMEKNTFTYKVNGKWTTTASIPSGYRGYSLFNKSNVAINDYDDDNPVQFLDQHRKKYPYTNLKRMKMTASLH</sequence>
<keyword evidence="1" id="KW-0732">Signal</keyword>
<proteinExistence type="predicted"/>
<evidence type="ECO:0000256" key="1">
    <source>
        <dbReference type="SAM" id="SignalP"/>
    </source>
</evidence>
<reference evidence="2" key="1">
    <citation type="submission" date="2020-02" db="EMBL/GenBank/DDBJ databases">
        <title>Flavobacterium sp. genome.</title>
        <authorList>
            <person name="Jung H.S."/>
            <person name="Baek J.H."/>
            <person name="Jeon C.O."/>
        </authorList>
    </citation>
    <scope>NUCLEOTIDE SEQUENCE</scope>
    <source>
        <strain evidence="2">SE-s28</strain>
    </source>
</reference>
<dbReference type="RefSeq" id="WP_169528022.1">
    <property type="nucleotide sequence ID" value="NZ_JAAMPU010000107.1"/>
</dbReference>
<keyword evidence="3" id="KW-1185">Reference proteome</keyword>
<organism evidence="2 3">
    <name type="scientific">Flavobacterium silvaticum</name>
    <dbReference type="NCBI Taxonomy" id="1852020"/>
    <lineage>
        <taxon>Bacteria</taxon>
        <taxon>Pseudomonadati</taxon>
        <taxon>Bacteroidota</taxon>
        <taxon>Flavobacteriia</taxon>
        <taxon>Flavobacteriales</taxon>
        <taxon>Flavobacteriaceae</taxon>
        <taxon>Flavobacterium</taxon>
    </lineage>
</organism>
<gene>
    <name evidence="2" type="ORF">G6047_12805</name>
</gene>
<protein>
    <submittedName>
        <fullName evidence="2">Uncharacterized protein</fullName>
    </submittedName>
</protein>
<accession>A0A972JH65</accession>
<dbReference type="Proteomes" id="UP000712080">
    <property type="component" value="Unassembled WGS sequence"/>
</dbReference>
<dbReference type="AlphaFoldDB" id="A0A972JH65"/>